<name>A0ABD1MVG1_9FABA</name>
<keyword evidence="2" id="KW-1185">Reference proteome</keyword>
<reference evidence="1 2" key="1">
    <citation type="submission" date="2024-08" db="EMBL/GenBank/DDBJ databases">
        <title>Insights into the chromosomal genome structure of Flemingia macrophylla.</title>
        <authorList>
            <person name="Ding Y."/>
            <person name="Zhao Y."/>
            <person name="Bi W."/>
            <person name="Wu M."/>
            <person name="Zhao G."/>
            <person name="Gong Y."/>
            <person name="Li W."/>
            <person name="Zhang P."/>
        </authorList>
    </citation>
    <scope>NUCLEOTIDE SEQUENCE [LARGE SCALE GENOMIC DNA]</scope>
    <source>
        <strain evidence="1">DYQJB</strain>
        <tissue evidence="1">Leaf</tissue>
    </source>
</reference>
<organism evidence="1 2">
    <name type="scientific">Flemingia macrophylla</name>
    <dbReference type="NCBI Taxonomy" id="520843"/>
    <lineage>
        <taxon>Eukaryota</taxon>
        <taxon>Viridiplantae</taxon>
        <taxon>Streptophyta</taxon>
        <taxon>Embryophyta</taxon>
        <taxon>Tracheophyta</taxon>
        <taxon>Spermatophyta</taxon>
        <taxon>Magnoliopsida</taxon>
        <taxon>eudicotyledons</taxon>
        <taxon>Gunneridae</taxon>
        <taxon>Pentapetalae</taxon>
        <taxon>rosids</taxon>
        <taxon>fabids</taxon>
        <taxon>Fabales</taxon>
        <taxon>Fabaceae</taxon>
        <taxon>Papilionoideae</taxon>
        <taxon>50 kb inversion clade</taxon>
        <taxon>NPAAA clade</taxon>
        <taxon>indigoferoid/millettioid clade</taxon>
        <taxon>Phaseoleae</taxon>
        <taxon>Flemingia</taxon>
    </lineage>
</organism>
<proteinExistence type="predicted"/>
<protein>
    <submittedName>
        <fullName evidence="1">Uncharacterized protein</fullName>
    </submittedName>
</protein>
<evidence type="ECO:0000313" key="1">
    <source>
        <dbReference type="EMBL" id="KAL2339808.1"/>
    </source>
</evidence>
<accession>A0ABD1MVG1</accession>
<evidence type="ECO:0000313" key="2">
    <source>
        <dbReference type="Proteomes" id="UP001603857"/>
    </source>
</evidence>
<gene>
    <name evidence="1" type="ORF">Fmac_007748</name>
</gene>
<comment type="caution">
    <text evidence="1">The sequence shown here is derived from an EMBL/GenBank/DDBJ whole genome shotgun (WGS) entry which is preliminary data.</text>
</comment>
<dbReference type="EMBL" id="JBGMDY010000003">
    <property type="protein sequence ID" value="KAL2339808.1"/>
    <property type="molecule type" value="Genomic_DNA"/>
</dbReference>
<dbReference type="AlphaFoldDB" id="A0ABD1MVG1"/>
<dbReference type="Proteomes" id="UP001603857">
    <property type="component" value="Unassembled WGS sequence"/>
</dbReference>
<sequence>MQCKENKREWHPMPSPISQEDRSCLLIGLGHMIRFKSWPKSVKVCIAFLLCKEYDLAYSILNTLHYSMKYKYKELLADTGMTFR</sequence>